<dbReference type="InterPro" id="IPR019931">
    <property type="entry name" value="LPXTG_anchor"/>
</dbReference>
<organism evidence="10 11">
    <name type="scientific">Streptococcus mitis</name>
    <dbReference type="NCBI Taxonomy" id="28037"/>
    <lineage>
        <taxon>Bacteria</taxon>
        <taxon>Bacillati</taxon>
        <taxon>Bacillota</taxon>
        <taxon>Bacilli</taxon>
        <taxon>Lactobacillales</taxon>
        <taxon>Streptococcaceae</taxon>
        <taxon>Streptococcus</taxon>
        <taxon>Streptococcus mitis group</taxon>
    </lineage>
</organism>
<feature type="domain" description="YSIRK Gram-positive signal peptide" evidence="8">
    <location>
        <begin position="11"/>
        <end position="36"/>
    </location>
</feature>
<evidence type="ECO:0000256" key="3">
    <source>
        <dbReference type="ARBA" id="ARBA00022729"/>
    </source>
</evidence>
<comment type="caution">
    <text evidence="10">The sequence shown here is derived from an EMBL/GenBank/DDBJ whole genome shotgun (WGS) entry which is preliminary data.</text>
</comment>
<feature type="transmembrane region" description="Helical" evidence="6">
    <location>
        <begin position="21"/>
        <end position="41"/>
    </location>
</feature>
<evidence type="ECO:0000259" key="9">
    <source>
        <dbReference type="Pfam" id="PF18938"/>
    </source>
</evidence>
<feature type="compositionally biased region" description="Low complexity" evidence="5">
    <location>
        <begin position="3162"/>
        <end position="3175"/>
    </location>
</feature>
<keyword evidence="3" id="KW-0732">Signal</keyword>
<feature type="domain" description="Atypical Rib" evidence="9">
    <location>
        <begin position="3191"/>
        <end position="3256"/>
    </location>
</feature>
<feature type="domain" description="Atypical Rib" evidence="9">
    <location>
        <begin position="2985"/>
        <end position="3049"/>
    </location>
</feature>
<feature type="domain" description="Gram-positive cocci surface proteins LPxTG" evidence="7">
    <location>
        <begin position="3413"/>
        <end position="3454"/>
    </location>
</feature>
<dbReference type="Pfam" id="PF18938">
    <property type="entry name" value="aRib"/>
    <property type="match status" value="4"/>
</dbReference>
<feature type="region of interest" description="Disordered" evidence="5">
    <location>
        <begin position="2939"/>
        <end position="2965"/>
    </location>
</feature>
<dbReference type="OrthoDB" id="2237553at2"/>
<evidence type="ECO:0000256" key="5">
    <source>
        <dbReference type="SAM" id="MobiDB-lite"/>
    </source>
</evidence>
<feature type="compositionally biased region" description="Basic and acidic residues" evidence="5">
    <location>
        <begin position="165"/>
        <end position="192"/>
    </location>
</feature>
<feature type="compositionally biased region" description="Polar residues" evidence="5">
    <location>
        <begin position="3409"/>
        <end position="3425"/>
    </location>
</feature>
<gene>
    <name evidence="10" type="ORF">SK629_0736</name>
</gene>
<feature type="region of interest" description="Disordered" evidence="5">
    <location>
        <begin position="3058"/>
        <end position="3108"/>
    </location>
</feature>
<feature type="compositionally biased region" description="Polar residues" evidence="5">
    <location>
        <begin position="3359"/>
        <end position="3379"/>
    </location>
</feature>
<dbReference type="Proteomes" id="UP000028090">
    <property type="component" value="Unassembled WGS sequence"/>
</dbReference>
<dbReference type="Gene3D" id="3.10.20.890">
    <property type="match status" value="4"/>
</dbReference>
<feature type="compositionally biased region" description="Low complexity" evidence="5">
    <location>
        <begin position="3093"/>
        <end position="3106"/>
    </location>
</feature>
<feature type="compositionally biased region" description="Basic and acidic residues" evidence="5">
    <location>
        <begin position="2953"/>
        <end position="2964"/>
    </location>
</feature>
<reference evidence="10 11" key="1">
    <citation type="submission" date="2014-05" db="EMBL/GenBank/DDBJ databases">
        <authorList>
            <person name="Daugherty S.C."/>
            <person name="Tallon L.J."/>
            <person name="Sadzewicz L."/>
            <person name="Kilian M."/>
            <person name="Tettelin H."/>
        </authorList>
    </citation>
    <scope>NUCLEOTIDE SEQUENCE [LARGE SCALE GENOMIC DNA]</scope>
    <source>
        <strain evidence="10 11">SK629</strain>
    </source>
</reference>
<evidence type="ECO:0000256" key="4">
    <source>
        <dbReference type="ARBA" id="ARBA00023088"/>
    </source>
</evidence>
<accession>A0A081Q067</accession>
<evidence type="ECO:0000313" key="10">
    <source>
        <dbReference type="EMBL" id="KEQ36340.1"/>
    </source>
</evidence>
<dbReference type="RefSeq" id="WP_042900624.1">
    <property type="nucleotide sequence ID" value="NZ_JPFU01000009.1"/>
</dbReference>
<keyword evidence="1" id="KW-0134">Cell wall</keyword>
<evidence type="ECO:0000259" key="7">
    <source>
        <dbReference type="Pfam" id="PF00746"/>
    </source>
</evidence>
<keyword evidence="4" id="KW-0572">Peptidoglycan-anchor</keyword>
<proteinExistence type="predicted"/>
<evidence type="ECO:0000256" key="6">
    <source>
        <dbReference type="SAM" id="Phobius"/>
    </source>
</evidence>
<evidence type="ECO:0000259" key="8">
    <source>
        <dbReference type="Pfam" id="PF04650"/>
    </source>
</evidence>
<feature type="region of interest" description="Disordered" evidence="5">
    <location>
        <begin position="3353"/>
        <end position="3426"/>
    </location>
</feature>
<feature type="compositionally biased region" description="Basic and acidic residues" evidence="5">
    <location>
        <begin position="202"/>
        <end position="219"/>
    </location>
</feature>
<keyword evidence="6" id="KW-0472">Membrane</keyword>
<feature type="region of interest" description="Disordered" evidence="5">
    <location>
        <begin position="158"/>
        <end position="219"/>
    </location>
</feature>
<keyword evidence="6" id="KW-1133">Transmembrane helix</keyword>
<keyword evidence="2" id="KW-0964">Secreted</keyword>
<dbReference type="InterPro" id="IPR027579">
    <property type="entry name" value="SSSPR51_Rpt"/>
</dbReference>
<dbReference type="NCBIfam" id="TIGR01168">
    <property type="entry name" value="YSIRK_signal"/>
    <property type="match status" value="1"/>
</dbReference>
<dbReference type="PATRIC" id="fig|28037.95.peg.676"/>
<feature type="compositionally biased region" description="Basic and acidic residues" evidence="5">
    <location>
        <begin position="3199"/>
        <end position="3220"/>
    </location>
</feature>
<evidence type="ECO:0000256" key="1">
    <source>
        <dbReference type="ARBA" id="ARBA00022512"/>
    </source>
</evidence>
<sequence length="3458" mass="376166">MFGKKSNDNGEKLYRYSIRKYHFGAASVAVAALMFFANGAVKADTLPVSPVTANTEKVNAGVTGLTEGVPPKENLIEKSKEVESDKTPAAQKQVDKSPLVQAISELQAAIAKVDEESLLSLSNQLSQLTDENKRLLDGEDISKETLTNQVNRVQSLTEQVRQLKSKTEDKTSNKEDRADSKAQNTKELKVSDKAVTPTNQAEEIKAVQKDENKGEDTANKDKLEALSKNLITYLDTAKKIERPETKKLLEGVEEIVRSVKNGLANPKLTASEIEELMKQGKQAEKKLALAVTREHSGKRDSLNGNKMLPESYFRAPNTREGANTEFGNAYTAWMITNDDVRRFQSAGINDPNYHGYNYPVGTFLYNSNNAENSPINNNNMQGPQRIAWTRNRVYVQVNRVSGNEQSGYEFNWKIQFNNGHEPHQKPFYYFTLPDGHNFSSSVVLKENESQIATGTIEDVLEKSKGLLNGKMGTTEGVNGGEYYKGTGLINGRPYIQAPIRTLEDFVKNSTNYYFNRSGVNGDIIQKSDFLFENIRNSTKNIIAIQPQGRNPGGFNHSYSFEFTTHSNSGDAPYYVAGVKTYETTLGLTQHRSYSQWGTLKDAYTIKTDSFTNGDFKKKTFLKGTQLGAFENSSYSFNSDAVSTVMGDRFIDAGLVLRNNTTGQDERPRKGGLLLKITPTATIDGSKYSHIHNFYNYNNPNDALTNSKDRTKGGHLAYLEGTYNGSTIKIPFSFNIVTQSDIFEPIKNEAKENQARKTTDNLGNATDFISGYNNVSSRIPDLFTNWNEGNADTFRNIFKGNSDRFPGSSNDIKSRAIKNVEWADGNSNLTGEKIVPVKVRYTPQGAAAYEETKYVTLPRELNNLSIGQVLTEAQKQKIIELAKTTFDADSASFDTNAAKVGVKKQVKITYMDNEKNASTGNKDDSVRYVDFHFTNLTVPDSNKPVVTMNGRTLTTNAEENQFIIYRGAAFNPTFNVTDESRIGSLMVRNLPKGVYFNKVDNVDKERVGTTTVLNHTISGDDSNKVADDATLGEQIASVEASDQYGNRETYKFKYRIVDIQAKNSTTENRAVGSTLGDPHDHFKVAESDTIANDKYYPDRMQFKWKEIDLRNIRITDVDNNTKLNELGRITKYTATAIFPSTVNTKTIDRVNYTIYTPAQKAVAMTFNVTDTVAPTVKMTNPTNNTESVLGSNENNLPVVEVFRGATLNIPLKMFDNNTNGKINIKHISGLPTGVNLNNGNTLSQNSGSETNPATATITGRVDPNAALGTNTVTLKVSDDATGSENKGNQAILKFKVKTYDLAFEDRGIRVDDNTRSDVLRLNETSVDPNHYLTTTDGTNRGDGNFGSDMKFRYLKGNTEIREYVSFDKIGKHSVKARAYFPNSKTSTKGLPTNPTTGLTGDTASVAGRGYLEKTVEFNVKPNTPTISQPQFYGTASSKPTVTVENLPTNAQLQNGATVTVELYQGTTKVASKTVTDRNGTTTLSAENFTANLTEGQQVHAVVKVSGGQGATAYSVNSDNSENRNVTGRSRLSNLATDKLVVQVQDLTNNRRGTLSEAEKNTIKQAIFEANKNGVLRGKQASDITISDTGLITALDKDNKIAELQIDPRNNVVTRFAHIRDDYNITFTNNGKPANRSTDPGFEWSQDRKSLIYKFDATSGVALQTNEVLKTITATPKNSQGQPSLTTVTGNDKALGEANSNGFSRNTSTGYFSKNGVGVNVLDLVNPTSYGGGGNVDNTTNKLVENNRTDINNRNIVGTTLGNDNISAANSANAIPLTNVVKGQNGNSLVVRKQLYLMPKYTNNELLADRGTTNANNTNVINVYFVPVDPTAPRVERSTSNTLATTSAQANRLADNTSFASLAKLTDNYDKDDVTNPSSNTVRNKLNMWVKKGNTKVQIVENGVEKTAVINSLKKEIDPATYEVIAKTSDASGNQSHADSAEGASLGYFKVGYNLVARDIINVKRGETITADELKRFIQVQEGNEKVDLPQGATVTAVLETNTITRGSEETKTVEATVNFGENRTKKVRLTYKVLNTFPIANTIYDFKDVTRSNGHSDYYSNTGNNIPGGMNWLYKRSGGAEQSGTSFTRTLASDPVGKTVYTFIGRYDYGRHTNRPTSTGNLEHSATLEHKVFDIADSKNVSVSQGTTLSAEQAKAAVKNATGSDTLPNGTRYEWVGNKVASTSGKQTFQVKVTLPVSQTGDNLPAATQATPSKTINVTVSVTPPKPTFNSNKVTSTSRTITGTLGGLNANSSNTVVSVALNDGTNRVLTSENNGGVRINGNTWTATLPDDVKLRTSVAKNGETTQPRGLTVTTKIKGSTTADDISVVSDVKAVEMGDYSVNATIAGSKHIDVKVPHDAKRMELRFHNSTETSNTPKSIVLVRGADGTWHTDATRANNTAVANANGYVGRISSTVSTTNPAENNIRIELNEQSGSTKLHIKEESANGDNTESYGSGLGLRVYNQPEAGQEPSATGKWKVANVTNNKPILSYKGSEASSETARKVFPSGTTITKAMLENLVTVGDAEDKATNETDQPYGTPTVKIVSGLTETPGKATPAGRYTVVLKAVDSQGKESDPLTVYVGVVSTEVKYQPKVGQDTKGEPIEIRVPAGDHHQGEPITYTPTEIKVGDKVYVPVDKGDKTVTLTDQPQIVDVAYKEKDASTVLKYQPKVGQDTKGEPIEIRVPAGDHHQGEPITYTPTEIKVGDKVYVPVDKGDKTVTLTDQPQIVDVAYKEKDASTVLKYQPKVGQDTKGEPIEIRVPAGDHHQGEPITYTPTEIKVGDKVYVPVDKGDKTVTLTDQPQIVDVAYKEKDASTVLKYQPKVGQDTKGEPIEIRVPAGDHHQGEPITYTPTEIKVGDKVYVPVDKGDKTVTLTDQPQIVDVAYKEKPATSTPTFTVGTQNPQTGNVEVTVDGVPEGTKIKLPGIASEKVVTGGKVELTHNELPKNPTTGKGIAQEDGKLPKEGTSDITIPGKLTRAKGEPAREFEVTIPLPIVVPDPEHLTPKEVEKLVDKVKESNPNTIVTADDKGNVTVTDKTTGESVLIPAKDLTVKDFEPVKPSEKVPVKDKAHLTPEEKKQVADKVKDKNPGKEVTVGDDGTATVTDPTTGISHTIPGTELVNQDFELVKPTDKVPVKDTAHLTPEEKKQVADKVKDKNPGKEVTVGDDGTATVTDPTTGISHTIPGTDLVNQDFEPVIPADKIPVKDPDNLTQEEQDKVKESVEKANPGKKVTVDKTGKVTITDPNTDISHEIPGEKLITLVPPVVDIPEYTSPIGTTGVDENGNLIEPPIKHQTKLLITKWVDEKGNELKPADAKAPKVLGEANEAFEHGEIEGYVFVRTETKGDVVTHVFRKVSQVRPTGDGQQRPATPSDVTNSRQNTANPAEVPATQPTEQPSQTVEVPAQLPHEVSETDSSVSQPQAVLPNTGTQEDRATGALGVLSLLGAFGLLFAKKKKDDEEEA</sequence>
<evidence type="ECO:0000313" key="11">
    <source>
        <dbReference type="Proteomes" id="UP000028090"/>
    </source>
</evidence>
<feature type="region of interest" description="Disordered" evidence="5">
    <location>
        <begin position="3140"/>
        <end position="3222"/>
    </location>
</feature>
<keyword evidence="6" id="KW-0812">Transmembrane</keyword>
<feature type="compositionally biased region" description="Basic and acidic residues" evidence="5">
    <location>
        <begin position="3140"/>
        <end position="3156"/>
    </location>
</feature>
<feature type="compositionally biased region" description="Polar residues" evidence="5">
    <location>
        <begin position="3386"/>
        <end position="3396"/>
    </location>
</feature>
<name>A0A081Q067_STRMT</name>
<dbReference type="InterPro" id="IPR005877">
    <property type="entry name" value="YSIRK_signal_dom"/>
</dbReference>
<feature type="compositionally biased region" description="Basic and acidic residues" evidence="5">
    <location>
        <begin position="3058"/>
        <end position="3087"/>
    </location>
</feature>
<dbReference type="EMBL" id="JPFU01000009">
    <property type="protein sequence ID" value="KEQ36340.1"/>
    <property type="molecule type" value="Genomic_DNA"/>
</dbReference>
<dbReference type="Pfam" id="PF00746">
    <property type="entry name" value="Gram_pos_anchor"/>
    <property type="match status" value="1"/>
</dbReference>
<dbReference type="NCBIfam" id="TIGR04308">
    <property type="entry name" value="repeat_SSSPR51"/>
    <property type="match status" value="1"/>
</dbReference>
<feature type="domain" description="Atypical Rib" evidence="9">
    <location>
        <begin position="3053"/>
        <end position="3119"/>
    </location>
</feature>
<dbReference type="InterPro" id="IPR044024">
    <property type="entry name" value="aRib"/>
</dbReference>
<dbReference type="Pfam" id="PF04650">
    <property type="entry name" value="YSIRK_signal"/>
    <property type="match status" value="1"/>
</dbReference>
<evidence type="ECO:0000256" key="2">
    <source>
        <dbReference type="ARBA" id="ARBA00022525"/>
    </source>
</evidence>
<feature type="domain" description="Atypical Rib" evidence="9">
    <location>
        <begin position="3122"/>
        <end position="3188"/>
    </location>
</feature>
<dbReference type="Pfam" id="PF18877">
    <property type="entry name" value="SSSPR-51"/>
    <property type="match status" value="1"/>
</dbReference>
<dbReference type="NCBIfam" id="TIGR01167">
    <property type="entry name" value="LPXTG_anchor"/>
    <property type="match status" value="1"/>
</dbReference>
<protein>
    <submittedName>
        <fullName evidence="10">LPXTG-motif cell wall anchor domain protein</fullName>
    </submittedName>
</protein>